<gene>
    <name evidence="2" type="ORF">ACFOOG_04335</name>
</gene>
<dbReference type="EMBL" id="JBHRYR010000002">
    <property type="protein sequence ID" value="MFC3852057.1"/>
    <property type="molecule type" value="Genomic_DNA"/>
</dbReference>
<evidence type="ECO:0008006" key="4">
    <source>
        <dbReference type="Google" id="ProtNLM"/>
    </source>
</evidence>
<evidence type="ECO:0000256" key="1">
    <source>
        <dbReference type="SAM" id="SignalP"/>
    </source>
</evidence>
<name>A0ABV7ZU84_9GAMM</name>
<proteinExistence type="predicted"/>
<organism evidence="2 3">
    <name type="scientific">Saccharospirillum mangrovi</name>
    <dbReference type="NCBI Taxonomy" id="2161747"/>
    <lineage>
        <taxon>Bacteria</taxon>
        <taxon>Pseudomonadati</taxon>
        <taxon>Pseudomonadota</taxon>
        <taxon>Gammaproteobacteria</taxon>
        <taxon>Oceanospirillales</taxon>
        <taxon>Saccharospirillaceae</taxon>
        <taxon>Saccharospirillum</taxon>
    </lineage>
</organism>
<keyword evidence="3" id="KW-1185">Reference proteome</keyword>
<keyword evidence="1" id="KW-0732">Signal</keyword>
<dbReference type="SUPFAM" id="SSF56524">
    <property type="entry name" value="Oxidoreductase molybdopterin-binding domain"/>
    <property type="match status" value="1"/>
</dbReference>
<dbReference type="Proteomes" id="UP001595617">
    <property type="component" value="Unassembled WGS sequence"/>
</dbReference>
<comment type="caution">
    <text evidence="2">The sequence shown here is derived from an EMBL/GenBank/DDBJ whole genome shotgun (WGS) entry which is preliminary data.</text>
</comment>
<dbReference type="InterPro" id="IPR036374">
    <property type="entry name" value="OxRdtase_Mopterin-bd_sf"/>
</dbReference>
<accession>A0ABV7ZU84</accession>
<evidence type="ECO:0000313" key="2">
    <source>
        <dbReference type="EMBL" id="MFC3852057.1"/>
    </source>
</evidence>
<sequence length="166" mass="18828">MKRLMCVVLMNLCCVSWVAAEYRLHVVLPEHEVVLSQDDILALPQTQIVTGTPWTESVDEFTGIALSTLVDAIGWDISAKDTQVVLVALNDYQISANLDTLLNADAMLSHTRNAELMPVRAYGPFWLMFPFDERPELNDRLHRGWSVWQLQRIELQHVTAAAEPQK</sequence>
<reference evidence="3" key="1">
    <citation type="journal article" date="2019" name="Int. J. Syst. Evol. Microbiol.">
        <title>The Global Catalogue of Microorganisms (GCM) 10K type strain sequencing project: providing services to taxonomists for standard genome sequencing and annotation.</title>
        <authorList>
            <consortium name="The Broad Institute Genomics Platform"/>
            <consortium name="The Broad Institute Genome Sequencing Center for Infectious Disease"/>
            <person name="Wu L."/>
            <person name="Ma J."/>
        </authorList>
    </citation>
    <scope>NUCLEOTIDE SEQUENCE [LARGE SCALE GENOMIC DNA]</scope>
    <source>
        <strain evidence="3">IBRC 10765</strain>
    </source>
</reference>
<feature type="chain" id="PRO_5045534388" description="Oxidoreductase molybdopterin-binding domain-containing protein" evidence="1">
    <location>
        <begin position="20"/>
        <end position="166"/>
    </location>
</feature>
<feature type="signal peptide" evidence="1">
    <location>
        <begin position="1"/>
        <end position="19"/>
    </location>
</feature>
<dbReference type="RefSeq" id="WP_380693761.1">
    <property type="nucleotide sequence ID" value="NZ_JBHRYR010000002.1"/>
</dbReference>
<evidence type="ECO:0000313" key="3">
    <source>
        <dbReference type="Proteomes" id="UP001595617"/>
    </source>
</evidence>
<protein>
    <recommendedName>
        <fullName evidence="4">Oxidoreductase molybdopterin-binding domain-containing protein</fullName>
    </recommendedName>
</protein>
<dbReference type="Gene3D" id="3.90.420.10">
    <property type="entry name" value="Oxidoreductase, molybdopterin-binding domain"/>
    <property type="match status" value="1"/>
</dbReference>